<evidence type="ECO:0000313" key="4">
    <source>
        <dbReference type="Proteomes" id="UP001283361"/>
    </source>
</evidence>
<dbReference type="EMBL" id="JAWDGP010001872">
    <property type="protein sequence ID" value="KAK3787271.1"/>
    <property type="molecule type" value="Genomic_DNA"/>
</dbReference>
<evidence type="ECO:0000256" key="2">
    <source>
        <dbReference type="SAM" id="Phobius"/>
    </source>
</evidence>
<feature type="compositionally biased region" description="Polar residues" evidence="1">
    <location>
        <begin position="9"/>
        <end position="23"/>
    </location>
</feature>
<organism evidence="3 4">
    <name type="scientific">Elysia crispata</name>
    <name type="common">lettuce slug</name>
    <dbReference type="NCBI Taxonomy" id="231223"/>
    <lineage>
        <taxon>Eukaryota</taxon>
        <taxon>Metazoa</taxon>
        <taxon>Spiralia</taxon>
        <taxon>Lophotrochozoa</taxon>
        <taxon>Mollusca</taxon>
        <taxon>Gastropoda</taxon>
        <taxon>Heterobranchia</taxon>
        <taxon>Euthyneura</taxon>
        <taxon>Panpulmonata</taxon>
        <taxon>Sacoglossa</taxon>
        <taxon>Placobranchoidea</taxon>
        <taxon>Plakobranchidae</taxon>
        <taxon>Elysia</taxon>
    </lineage>
</organism>
<evidence type="ECO:0000256" key="1">
    <source>
        <dbReference type="SAM" id="MobiDB-lite"/>
    </source>
</evidence>
<comment type="caution">
    <text evidence="3">The sequence shown here is derived from an EMBL/GenBank/DDBJ whole genome shotgun (WGS) entry which is preliminary data.</text>
</comment>
<name>A0AAE1AHM7_9GAST</name>
<reference evidence="3" key="1">
    <citation type="journal article" date="2023" name="G3 (Bethesda)">
        <title>A reference genome for the long-term kleptoplast-retaining sea slug Elysia crispata morphotype clarki.</title>
        <authorList>
            <person name="Eastman K.E."/>
            <person name="Pendleton A.L."/>
            <person name="Shaikh M.A."/>
            <person name="Suttiyut T."/>
            <person name="Ogas R."/>
            <person name="Tomko P."/>
            <person name="Gavelis G."/>
            <person name="Widhalm J.R."/>
            <person name="Wisecaver J.H."/>
        </authorList>
    </citation>
    <scope>NUCLEOTIDE SEQUENCE</scope>
    <source>
        <strain evidence="3">ECLA1</strain>
    </source>
</reference>
<keyword evidence="2" id="KW-0812">Transmembrane</keyword>
<feature type="transmembrane region" description="Helical" evidence="2">
    <location>
        <begin position="46"/>
        <end position="66"/>
    </location>
</feature>
<dbReference type="Gene3D" id="1.20.1070.10">
    <property type="entry name" value="Rhodopsin 7-helix transmembrane proteins"/>
    <property type="match status" value="1"/>
</dbReference>
<gene>
    <name evidence="3" type="ORF">RRG08_055993</name>
</gene>
<dbReference type="SUPFAM" id="SSF81321">
    <property type="entry name" value="Family A G protein-coupled receptor-like"/>
    <property type="match status" value="1"/>
</dbReference>
<feature type="region of interest" description="Disordered" evidence="1">
    <location>
        <begin position="1"/>
        <end position="23"/>
    </location>
</feature>
<proteinExistence type="predicted"/>
<accession>A0AAE1AHM7</accession>
<keyword evidence="2" id="KW-1133">Transmembrane helix</keyword>
<protein>
    <submittedName>
        <fullName evidence="3">Uncharacterized protein</fullName>
    </submittedName>
</protein>
<feature type="transmembrane region" description="Helical" evidence="2">
    <location>
        <begin position="86"/>
        <end position="108"/>
    </location>
</feature>
<keyword evidence="4" id="KW-1185">Reference proteome</keyword>
<keyword evidence="2" id="KW-0472">Membrane</keyword>
<dbReference type="AlphaFoldDB" id="A0AAE1AHM7"/>
<sequence length="129" mass="14438">MKNGELGKGNTSGLISRSLGSPLNDSTPTIHNLKDSDKMSARDLQVIQSVTLICVIFILSQLPFQILSTVRLFFPEFANFGRAENIFGFTSHISNTCGYLNVSVNIFVHIRFNARYRAQFLALFSKKFS</sequence>
<evidence type="ECO:0000313" key="3">
    <source>
        <dbReference type="EMBL" id="KAK3787271.1"/>
    </source>
</evidence>
<dbReference type="Proteomes" id="UP001283361">
    <property type="component" value="Unassembled WGS sequence"/>
</dbReference>